<protein>
    <submittedName>
        <fullName evidence="1">Uncharacterized protein</fullName>
    </submittedName>
</protein>
<dbReference type="Gene3D" id="3.40.50.300">
    <property type="entry name" value="P-loop containing nucleotide triphosphate hydrolases"/>
    <property type="match status" value="2"/>
</dbReference>
<dbReference type="Pfam" id="PF13245">
    <property type="entry name" value="AAA_19"/>
    <property type="match status" value="1"/>
</dbReference>
<comment type="caution">
    <text evidence="1">The sequence shown here is derived from an EMBL/GenBank/DDBJ whole genome shotgun (WGS) entry which is preliminary data.</text>
</comment>
<dbReference type="Proteomes" id="UP000249633">
    <property type="component" value="Unassembled WGS sequence"/>
</dbReference>
<name>A0A2W5FAE7_9BURK</name>
<dbReference type="EMBL" id="QFOD01000046">
    <property type="protein sequence ID" value="PZP26569.1"/>
    <property type="molecule type" value="Genomic_DNA"/>
</dbReference>
<proteinExistence type="predicted"/>
<dbReference type="SUPFAM" id="SSF52540">
    <property type="entry name" value="P-loop containing nucleoside triphosphate hydrolases"/>
    <property type="match status" value="1"/>
</dbReference>
<gene>
    <name evidence="1" type="ORF">DI603_23365</name>
</gene>
<organism evidence="1 2">
    <name type="scientific">Roseateles depolymerans</name>
    <dbReference type="NCBI Taxonomy" id="76731"/>
    <lineage>
        <taxon>Bacteria</taxon>
        <taxon>Pseudomonadati</taxon>
        <taxon>Pseudomonadota</taxon>
        <taxon>Betaproteobacteria</taxon>
        <taxon>Burkholderiales</taxon>
        <taxon>Sphaerotilaceae</taxon>
        <taxon>Roseateles</taxon>
    </lineage>
</organism>
<evidence type="ECO:0000313" key="1">
    <source>
        <dbReference type="EMBL" id="PZP26569.1"/>
    </source>
</evidence>
<accession>A0A2W5FAE7</accession>
<reference evidence="1 2" key="1">
    <citation type="submission" date="2017-08" db="EMBL/GenBank/DDBJ databases">
        <title>Infants hospitalized years apart are colonized by the same room-sourced microbial strains.</title>
        <authorList>
            <person name="Brooks B."/>
            <person name="Olm M.R."/>
            <person name="Firek B.A."/>
            <person name="Baker R."/>
            <person name="Thomas B.C."/>
            <person name="Morowitz M.J."/>
            <person name="Banfield J.F."/>
        </authorList>
    </citation>
    <scope>NUCLEOTIDE SEQUENCE [LARGE SCALE GENOMIC DNA]</scope>
    <source>
        <strain evidence="1">S2_012_000_R2_81</strain>
    </source>
</reference>
<sequence length="368" mass="41233">MRLPSFNELLEEQRRVFLADPEQSILVVGPPGSGKTSVALWKANILAGPEYRRRVTIVTKNRLLAALATQISQDQGNSPITSTTMHSLVWNDYSDRVGGTFPQWWKYNWNWPQVLQNYEARNVRPIIDHLIVDEGQNLPREFFIWARRFGATTVSVFADENQSTEAGGCHVADLQAAGFTEILPLTVNHRNTQEIADLVERFHQNRNIPVVPAQRGRSNEPPRLVAVNGWEQLAQQVAVRFRNRGGSIGVIVRHVDEVGIVYALVKGMLVGARVDMYTHLSEPDEEDAIRLRDPGVTVITGESAIGLEFDTVYLQDLERSLPINQAVRERRLYMLCARARDTLLLVNGPTPLGAAQLASLPPPPVLDR</sequence>
<dbReference type="AlphaFoldDB" id="A0A2W5FAE7"/>
<dbReference type="InterPro" id="IPR027417">
    <property type="entry name" value="P-loop_NTPase"/>
</dbReference>
<evidence type="ECO:0000313" key="2">
    <source>
        <dbReference type="Proteomes" id="UP000249633"/>
    </source>
</evidence>